<accession>A0A831JWV8</accession>
<dbReference type="Proteomes" id="UP000885822">
    <property type="component" value="Unassembled WGS sequence"/>
</dbReference>
<organism evidence="1">
    <name type="scientific">Thiolapillus brandeum</name>
    <dbReference type="NCBI Taxonomy" id="1076588"/>
    <lineage>
        <taxon>Bacteria</taxon>
        <taxon>Pseudomonadati</taxon>
        <taxon>Pseudomonadota</taxon>
        <taxon>Gammaproteobacteria</taxon>
        <taxon>Chromatiales</taxon>
        <taxon>Sedimenticolaceae</taxon>
        <taxon>Thiolapillus</taxon>
    </lineage>
</organism>
<protein>
    <submittedName>
        <fullName evidence="1">DUF2064 domain-containing protein</fullName>
    </submittedName>
</protein>
<proteinExistence type="predicted"/>
<dbReference type="Gene3D" id="3.90.550.10">
    <property type="entry name" value="Spore Coat Polysaccharide Biosynthesis Protein SpsA, Chain A"/>
    <property type="match status" value="1"/>
</dbReference>
<dbReference type="AlphaFoldDB" id="A0A831JWV8"/>
<dbReference type="EMBL" id="DRCV01000099">
    <property type="protein sequence ID" value="HDK37815.1"/>
    <property type="molecule type" value="Genomic_DNA"/>
</dbReference>
<dbReference type="Pfam" id="PF09837">
    <property type="entry name" value="DUF2064"/>
    <property type="match status" value="1"/>
</dbReference>
<reference evidence="1" key="1">
    <citation type="journal article" date="2020" name="mSystems">
        <title>Genome- and Community-Level Interaction Insights into Carbon Utilization and Element Cycling Functions of Hydrothermarchaeota in Hydrothermal Sediment.</title>
        <authorList>
            <person name="Zhou Z."/>
            <person name="Liu Y."/>
            <person name="Xu W."/>
            <person name="Pan J."/>
            <person name="Luo Z.H."/>
            <person name="Li M."/>
        </authorList>
    </citation>
    <scope>NUCLEOTIDE SEQUENCE [LARGE SCALE GENOMIC DNA]</scope>
    <source>
        <strain evidence="1">HyVt-26</strain>
    </source>
</reference>
<dbReference type="SUPFAM" id="SSF53448">
    <property type="entry name" value="Nucleotide-diphospho-sugar transferases"/>
    <property type="match status" value="1"/>
</dbReference>
<gene>
    <name evidence="1" type="ORF">ENG92_02205</name>
</gene>
<dbReference type="PANTHER" id="PTHR36529">
    <property type="entry name" value="SLL1095 PROTEIN"/>
    <property type="match status" value="1"/>
</dbReference>
<comment type="caution">
    <text evidence="1">The sequence shown here is derived from an EMBL/GenBank/DDBJ whole genome shotgun (WGS) entry which is preliminary data.</text>
</comment>
<evidence type="ECO:0000313" key="1">
    <source>
        <dbReference type="EMBL" id="HDK37815.1"/>
    </source>
</evidence>
<dbReference type="InterPro" id="IPR018641">
    <property type="entry name" value="Trfase_1_rSAM/seldom-assoc"/>
</dbReference>
<feature type="non-terminal residue" evidence="1">
    <location>
        <position position="119"/>
    </location>
</feature>
<name>A0A831JWV8_9GAMM</name>
<dbReference type="PANTHER" id="PTHR36529:SF1">
    <property type="entry name" value="GLYCOSYLTRANSFERASE"/>
    <property type="match status" value="1"/>
</dbReference>
<sequence>MSPEKILVFAKAPIPGQAKTRLIPALGEEGAARLHSKLVLHTLNSLHDIEYPVELWCTPDITHELFKTCAASFDIGLKRQQGKDLGVRMYEAFQATLTDTPWAILIGTDCPDLDSKDID</sequence>
<dbReference type="InterPro" id="IPR029044">
    <property type="entry name" value="Nucleotide-diphossugar_trans"/>
</dbReference>